<gene>
    <name evidence="1" type="ORF">BCV72DRAFT_80251</name>
</gene>
<protein>
    <submittedName>
        <fullName evidence="1">Uncharacterized protein</fullName>
    </submittedName>
</protein>
<organism evidence="1">
    <name type="scientific">Rhizopus microsporus var. microsporus</name>
    <dbReference type="NCBI Taxonomy" id="86635"/>
    <lineage>
        <taxon>Eukaryota</taxon>
        <taxon>Fungi</taxon>
        <taxon>Fungi incertae sedis</taxon>
        <taxon>Mucoromycota</taxon>
        <taxon>Mucoromycotina</taxon>
        <taxon>Mucoromycetes</taxon>
        <taxon>Mucorales</taxon>
        <taxon>Mucorineae</taxon>
        <taxon>Rhizopodaceae</taxon>
        <taxon>Rhizopus</taxon>
    </lineage>
</organism>
<dbReference type="EMBL" id="KV922158">
    <property type="protein sequence ID" value="ORE01269.1"/>
    <property type="molecule type" value="Genomic_DNA"/>
</dbReference>
<reference evidence="1" key="1">
    <citation type="journal article" date="2016" name="Proc. Natl. Acad. Sci. U.S.A.">
        <title>Lipid metabolic changes in an early divergent fungus govern the establishment of a mutualistic symbiosis with endobacteria.</title>
        <authorList>
            <person name="Lastovetsky O.A."/>
            <person name="Gaspar M.L."/>
            <person name="Mondo S.J."/>
            <person name="LaButti K.M."/>
            <person name="Sandor L."/>
            <person name="Grigoriev I.V."/>
            <person name="Henry S.A."/>
            <person name="Pawlowska T.E."/>
        </authorList>
    </citation>
    <scope>NUCLEOTIDE SEQUENCE [LARGE SCALE GENOMIC DNA]</scope>
    <source>
        <strain evidence="1">ATCC 52814</strain>
    </source>
</reference>
<dbReference type="AlphaFoldDB" id="A0A1X0QNE2"/>
<evidence type="ECO:0000313" key="1">
    <source>
        <dbReference type="EMBL" id="ORE01269.1"/>
    </source>
</evidence>
<proteinExistence type="predicted"/>
<name>A0A1X0QNE2_RHIZD</name>
<dbReference type="Proteomes" id="UP000242414">
    <property type="component" value="Unassembled WGS sequence"/>
</dbReference>
<accession>A0A1X0QNE2</accession>
<sequence>MNSFSIRANLFFVPEFCSRHWVHLFLTTGKFSFTTQPNFEDLLMVELPGALDFHHISLKLFRISQSLPIDTLPAHYPRGPATAWRAL</sequence>
<dbReference type="OrthoDB" id="10310897at2759"/>
<dbReference type="VEuPathDB" id="FungiDB:BCV72DRAFT_80251"/>